<sequence>MPVMVAVMSVRSNTRSFIRCRTVTPVQCLVCLVAAFMLPSFIAGCRQTTTTTTGALQPLTTPNGSIPAPSLVPFTGQGTRVSPPATGSAGGVPNNYMGGAPTVGSTYGAAPSGFAATGGQPIGSGVATPPAAGGANSVASAAVDLTPPVLGAGAMPAIDLTHAPPPPGYRPSTVNTASGIVPVSHQSPNGYAPIGSDAMPAMTLQPMAAQPQLNPIGTAAAAPMNGAAPMNNGVPMNQPASGNWNGAAAPATGPSAMPPSTAPSADGLQWRSPAAGY</sequence>
<accession>A0A5C6FXP5</accession>
<dbReference type="AlphaFoldDB" id="A0A5C6FXP5"/>
<reference evidence="2 3" key="1">
    <citation type="submission" date="2019-02" db="EMBL/GenBank/DDBJ databases">
        <title>Deep-cultivation of Planctomycetes and their phenomic and genomic characterization uncovers novel biology.</title>
        <authorList>
            <person name="Wiegand S."/>
            <person name="Jogler M."/>
            <person name="Boedeker C."/>
            <person name="Pinto D."/>
            <person name="Vollmers J."/>
            <person name="Rivas-Marin E."/>
            <person name="Kohn T."/>
            <person name="Peeters S.H."/>
            <person name="Heuer A."/>
            <person name="Rast P."/>
            <person name="Oberbeckmann S."/>
            <person name="Bunk B."/>
            <person name="Jeske O."/>
            <person name="Meyerdierks A."/>
            <person name="Storesund J.E."/>
            <person name="Kallscheuer N."/>
            <person name="Luecker S."/>
            <person name="Lage O.M."/>
            <person name="Pohl T."/>
            <person name="Merkel B.J."/>
            <person name="Hornburger P."/>
            <person name="Mueller R.-W."/>
            <person name="Bruemmer F."/>
            <person name="Labrenz M."/>
            <person name="Spormann A.M."/>
            <person name="Op Den Camp H."/>
            <person name="Overmann J."/>
            <person name="Amann R."/>
            <person name="Jetten M.S.M."/>
            <person name="Mascher T."/>
            <person name="Medema M.H."/>
            <person name="Devos D.P."/>
            <person name="Kaster A.-K."/>
            <person name="Ovreas L."/>
            <person name="Rohde M."/>
            <person name="Galperin M.Y."/>
            <person name="Jogler C."/>
        </authorList>
    </citation>
    <scope>NUCLEOTIDE SEQUENCE [LARGE SCALE GENOMIC DNA]</scope>
    <source>
        <strain evidence="2 3">V7</strain>
    </source>
</reference>
<gene>
    <name evidence="2" type="ORF">V7x_19710</name>
</gene>
<feature type="compositionally biased region" description="Polar residues" evidence="1">
    <location>
        <begin position="234"/>
        <end position="244"/>
    </location>
</feature>
<proteinExistence type="predicted"/>
<dbReference type="Proteomes" id="UP000316476">
    <property type="component" value="Unassembled WGS sequence"/>
</dbReference>
<dbReference type="EMBL" id="SJPZ01000001">
    <property type="protein sequence ID" value="TWU66405.1"/>
    <property type="molecule type" value="Genomic_DNA"/>
</dbReference>
<name>A0A5C6FXP5_9PLAN</name>
<protein>
    <submittedName>
        <fullName evidence="2">Uncharacterized protein</fullName>
    </submittedName>
</protein>
<organism evidence="2 3">
    <name type="scientific">Crateriforma conspicua</name>
    <dbReference type="NCBI Taxonomy" id="2527996"/>
    <lineage>
        <taxon>Bacteria</taxon>
        <taxon>Pseudomonadati</taxon>
        <taxon>Planctomycetota</taxon>
        <taxon>Planctomycetia</taxon>
        <taxon>Planctomycetales</taxon>
        <taxon>Planctomycetaceae</taxon>
        <taxon>Crateriforma</taxon>
    </lineage>
</organism>
<feature type="region of interest" description="Disordered" evidence="1">
    <location>
        <begin position="230"/>
        <end position="277"/>
    </location>
</feature>
<feature type="compositionally biased region" description="Low complexity" evidence="1">
    <location>
        <begin position="246"/>
        <end position="255"/>
    </location>
</feature>
<evidence type="ECO:0000256" key="1">
    <source>
        <dbReference type="SAM" id="MobiDB-lite"/>
    </source>
</evidence>
<comment type="caution">
    <text evidence="2">The sequence shown here is derived from an EMBL/GenBank/DDBJ whole genome shotgun (WGS) entry which is preliminary data.</text>
</comment>
<evidence type="ECO:0000313" key="2">
    <source>
        <dbReference type="EMBL" id="TWU66405.1"/>
    </source>
</evidence>
<evidence type="ECO:0000313" key="3">
    <source>
        <dbReference type="Proteomes" id="UP000316476"/>
    </source>
</evidence>